<dbReference type="InterPro" id="IPR036691">
    <property type="entry name" value="Endo/exonu/phosph_ase_sf"/>
</dbReference>
<keyword evidence="2" id="KW-1185">Reference proteome</keyword>
<dbReference type="EMBL" id="JBGFUD010003554">
    <property type="protein sequence ID" value="MFH4978816.1"/>
    <property type="molecule type" value="Genomic_DNA"/>
</dbReference>
<dbReference type="SUPFAM" id="SSF56219">
    <property type="entry name" value="DNase I-like"/>
    <property type="match status" value="1"/>
</dbReference>
<accession>A0ABD6EGI5</accession>
<dbReference type="Proteomes" id="UP001608902">
    <property type="component" value="Unassembled WGS sequence"/>
</dbReference>
<organism evidence="1 2">
    <name type="scientific">Gnathostoma spinigerum</name>
    <dbReference type="NCBI Taxonomy" id="75299"/>
    <lineage>
        <taxon>Eukaryota</taxon>
        <taxon>Metazoa</taxon>
        <taxon>Ecdysozoa</taxon>
        <taxon>Nematoda</taxon>
        <taxon>Chromadorea</taxon>
        <taxon>Rhabditida</taxon>
        <taxon>Spirurina</taxon>
        <taxon>Gnathostomatomorpha</taxon>
        <taxon>Gnathostomatoidea</taxon>
        <taxon>Gnathostomatidae</taxon>
        <taxon>Gnathostoma</taxon>
    </lineage>
</organism>
<evidence type="ECO:0000313" key="1">
    <source>
        <dbReference type="EMBL" id="MFH4978816.1"/>
    </source>
</evidence>
<gene>
    <name evidence="1" type="ORF">AB6A40_005525</name>
</gene>
<name>A0ABD6EGI5_9BILA</name>
<dbReference type="AlphaFoldDB" id="A0ABD6EGI5"/>
<comment type="caution">
    <text evidence="1">The sequence shown here is derived from an EMBL/GenBank/DDBJ whole genome shotgun (WGS) entry which is preliminary data.</text>
</comment>
<evidence type="ECO:0008006" key="3">
    <source>
        <dbReference type="Google" id="ProtNLM"/>
    </source>
</evidence>
<protein>
    <recommendedName>
        <fullName evidence="3">Craniofacial development protein 2-like</fullName>
    </recommendedName>
</protein>
<proteinExistence type="predicted"/>
<dbReference type="Gene3D" id="3.60.10.10">
    <property type="entry name" value="Endonuclease/exonuclease/phosphatase"/>
    <property type="match status" value="1"/>
</dbReference>
<reference evidence="1 2" key="1">
    <citation type="submission" date="2024-08" db="EMBL/GenBank/DDBJ databases">
        <title>Gnathostoma spinigerum genome.</title>
        <authorList>
            <person name="Gonzalez-Bertolin B."/>
            <person name="Monzon S."/>
            <person name="Zaballos A."/>
            <person name="Jimenez P."/>
            <person name="Dekumyoy P."/>
            <person name="Varona S."/>
            <person name="Cuesta I."/>
            <person name="Sumanam S."/>
            <person name="Adisakwattana P."/>
            <person name="Gasser R.B."/>
            <person name="Hernandez-Gonzalez A."/>
            <person name="Young N.D."/>
            <person name="Perteguer M.J."/>
        </authorList>
    </citation>
    <scope>NUCLEOTIDE SEQUENCE [LARGE SCALE GENOMIC DNA]</scope>
    <source>
        <strain evidence="1">AL3</strain>
        <tissue evidence="1">Liver</tissue>
    </source>
</reference>
<sequence length="95" mass="10654">MSCELSVLYLHVGEKAKLKIIQAHVSTAASDEDEVDEFYQELERVMAEKATYTIAMGDFNTKVGRRRDDEHFVGRYGLGKKNGKVNRQNTGVTGT</sequence>
<evidence type="ECO:0000313" key="2">
    <source>
        <dbReference type="Proteomes" id="UP001608902"/>
    </source>
</evidence>